<dbReference type="RefSeq" id="WP_367778082.1">
    <property type="nucleotide sequence ID" value="NZ_JBFMIA010000001.1"/>
</dbReference>
<dbReference type="Gene3D" id="3.90.440.10">
    <property type="entry name" value="Nitric Oxide Synthase,Heme Domain,Chain A domain 2"/>
    <property type="match status" value="1"/>
</dbReference>
<evidence type="ECO:0000256" key="10">
    <source>
        <dbReference type="ARBA" id="ARBA00048713"/>
    </source>
</evidence>
<keyword evidence="8 11" id="KW-0560">Oxidoreductase</keyword>
<dbReference type="InterPro" id="IPR044940">
    <property type="entry name" value="NOS_dom_2"/>
</dbReference>
<dbReference type="InterPro" id="IPR044943">
    <property type="entry name" value="NOS_dom_1"/>
</dbReference>
<gene>
    <name evidence="13" type="ORF">AB1471_02955</name>
</gene>
<evidence type="ECO:0000256" key="6">
    <source>
        <dbReference type="ARBA" id="ARBA00022617"/>
    </source>
</evidence>
<comment type="cofactor">
    <cofactor evidence="1 11">
        <name>heme</name>
        <dbReference type="ChEBI" id="CHEBI:30413"/>
    </cofactor>
</comment>
<dbReference type="Gene3D" id="3.90.1230.10">
    <property type="entry name" value="Nitric Oxide Synthase, Chain A, domain 3"/>
    <property type="match status" value="1"/>
</dbReference>
<dbReference type="SUPFAM" id="SSF56512">
    <property type="entry name" value="Nitric oxide (NO) synthase oxygenase domain"/>
    <property type="match status" value="1"/>
</dbReference>
<name>A0ABV3Q084_9BACL</name>
<protein>
    <recommendedName>
        <fullName evidence="5 11">Nitric oxide synthase oxygenase</fullName>
        <ecNumber evidence="4 11">1.14.14.47</ecNumber>
    </recommendedName>
</protein>
<evidence type="ECO:0000256" key="1">
    <source>
        <dbReference type="ARBA" id="ARBA00001971"/>
    </source>
</evidence>
<evidence type="ECO:0000256" key="11">
    <source>
        <dbReference type="PIRNR" id="PIRNR037219"/>
    </source>
</evidence>
<evidence type="ECO:0000256" key="8">
    <source>
        <dbReference type="ARBA" id="ARBA00023002"/>
    </source>
</evidence>
<evidence type="ECO:0000313" key="13">
    <source>
        <dbReference type="EMBL" id="MEW9500757.1"/>
    </source>
</evidence>
<evidence type="ECO:0000256" key="4">
    <source>
        <dbReference type="ARBA" id="ARBA00012735"/>
    </source>
</evidence>
<dbReference type="Proteomes" id="UP001556040">
    <property type="component" value="Unassembled WGS sequence"/>
</dbReference>
<evidence type="ECO:0000313" key="14">
    <source>
        <dbReference type="Proteomes" id="UP001556040"/>
    </source>
</evidence>
<comment type="function">
    <text evidence="2 11">Catalyzes the production of nitric oxide.</text>
</comment>
<evidence type="ECO:0000256" key="7">
    <source>
        <dbReference type="ARBA" id="ARBA00022723"/>
    </source>
</evidence>
<proteinExistence type="inferred from homology"/>
<dbReference type="EC" id="1.14.14.47" evidence="4 11"/>
<dbReference type="InterPro" id="IPR036119">
    <property type="entry name" value="NOS_N_sf"/>
</dbReference>
<evidence type="ECO:0000256" key="2">
    <source>
        <dbReference type="ARBA" id="ARBA00002642"/>
    </source>
</evidence>
<comment type="caution">
    <text evidence="13">The sequence shown here is derived from an EMBL/GenBank/DDBJ whole genome shotgun (WGS) entry which is preliminary data.</text>
</comment>
<dbReference type="InterPro" id="IPR044944">
    <property type="entry name" value="NOS_dom_3"/>
</dbReference>
<dbReference type="PANTHER" id="PTHR43410">
    <property type="entry name" value="NITRIC OXIDE SYNTHASE OXYGENASE"/>
    <property type="match status" value="1"/>
</dbReference>
<dbReference type="PANTHER" id="PTHR43410:SF1">
    <property type="entry name" value="NITRIC OXIDE SYNTHASE"/>
    <property type="match status" value="1"/>
</dbReference>
<feature type="domain" description="Nitric oxide synthase (NOS)" evidence="12">
    <location>
        <begin position="65"/>
        <end position="72"/>
    </location>
</feature>
<dbReference type="EMBL" id="JBFMIA010000001">
    <property type="protein sequence ID" value="MEW9500757.1"/>
    <property type="molecule type" value="Genomic_DNA"/>
</dbReference>
<dbReference type="InterPro" id="IPR004030">
    <property type="entry name" value="NOS_N"/>
</dbReference>
<dbReference type="Gene3D" id="3.90.340.10">
    <property type="entry name" value="Nitric Oxide Synthase, Chain A, domain 1"/>
    <property type="match status" value="1"/>
</dbReference>
<dbReference type="CDD" id="cd00575">
    <property type="entry name" value="NOS_oxygenase"/>
    <property type="match status" value="1"/>
</dbReference>
<reference evidence="13 14" key="1">
    <citation type="journal article" date="1979" name="Int. J. Syst. Evol. Microbiol.">
        <title>Bacillus globisporus subsp. marinus subsp. nov.</title>
        <authorList>
            <person name="Liu H."/>
        </authorList>
    </citation>
    <scope>NUCLEOTIDE SEQUENCE [LARGE SCALE GENOMIC DNA]</scope>
    <source>
        <strain evidence="13 14">DSM 1297</strain>
    </source>
</reference>
<dbReference type="PIRSF" id="PIRSF037219">
    <property type="entry name" value="NOS_oxygenase"/>
    <property type="match status" value="1"/>
</dbReference>
<organism evidence="13 14">
    <name type="scientific">Jeotgalibacillus marinus</name>
    <dbReference type="NCBI Taxonomy" id="86667"/>
    <lineage>
        <taxon>Bacteria</taxon>
        <taxon>Bacillati</taxon>
        <taxon>Bacillota</taxon>
        <taxon>Bacilli</taxon>
        <taxon>Bacillales</taxon>
        <taxon>Caryophanaceae</taxon>
        <taxon>Jeotgalibacillus</taxon>
    </lineage>
</organism>
<keyword evidence="7 11" id="KW-0479">Metal-binding</keyword>
<comment type="miscellaneous">
    <text evidence="11">This protein is similar to the oxygenase domain of eukaryotic nitric oxide synthases but lacks the reductase domain which, in eukaryotes, is responsible for transfer of electrons to the ferric heme during nitric oxide synthesis.</text>
</comment>
<evidence type="ECO:0000256" key="9">
    <source>
        <dbReference type="ARBA" id="ARBA00023004"/>
    </source>
</evidence>
<comment type="similarity">
    <text evidence="3 11">Belongs to the NOS family. Bacterial NOS oxygenase subfamily.</text>
</comment>
<dbReference type="InterPro" id="IPR050607">
    <property type="entry name" value="NOS"/>
</dbReference>
<keyword evidence="9 11" id="KW-0408">Iron</keyword>
<evidence type="ECO:0000256" key="5">
    <source>
        <dbReference type="ARBA" id="ARBA00018859"/>
    </source>
</evidence>
<sequence>MVHQEIFLKAEVFIRQLYLEQQLGMEECDQRVDEIHKSIIQTGTYSHTVEELAYGARVAWRNSNRCIGRLFWNSLNVIDARDATSVEAVKKALLHHISHATNDGKIKATMTIFQPRQPGEKDPVRIYNHQLIRYAGYKLGDGTIIGDPHSAEFTMFCESLGWSSEKTKYDILPIVVQVNEEEPTYFDIPRSLVKEVNITHPEYPGIDRLGLKWYAVPIISEMKLEIGGLDYIAAPFNGWYMETEIGARDFADDERYNELPKVAEAIGGATGRKSILWKDRALIELNYAVLQSFKDAGVSMVDHHTASNQFGLFEEKEKAEGREVTGDWTWLIPPISPATSHIFHKSYANEWKAPNLFYQNRFFTTITDRKKDGTCPFHSSNQ</sequence>
<keyword evidence="6 11" id="KW-0349">Heme</keyword>
<dbReference type="Pfam" id="PF02898">
    <property type="entry name" value="NO_synthase"/>
    <property type="match status" value="1"/>
</dbReference>
<dbReference type="InterPro" id="IPR017142">
    <property type="entry name" value="Nitric_oxide_synthase_Oase-su"/>
</dbReference>
<keyword evidence="14" id="KW-1185">Reference proteome</keyword>
<dbReference type="PROSITE" id="PS60001">
    <property type="entry name" value="NOS"/>
    <property type="match status" value="1"/>
</dbReference>
<evidence type="ECO:0000259" key="12">
    <source>
        <dbReference type="PROSITE" id="PS60001"/>
    </source>
</evidence>
<comment type="subunit">
    <text evidence="11">Homodimer.</text>
</comment>
<evidence type="ECO:0000256" key="3">
    <source>
        <dbReference type="ARBA" id="ARBA00005411"/>
    </source>
</evidence>
<comment type="catalytic activity">
    <reaction evidence="10">
        <text>3 reduced [flavodoxin] + 2 L-arginine + 4 O2 = 3 oxidized [flavodoxin] + 2 L-citrulline + 2 nitric oxide + 4 H2O + 5 H(+)</text>
        <dbReference type="Rhea" id="RHEA:52324"/>
        <dbReference type="Rhea" id="RHEA-COMP:10622"/>
        <dbReference type="Rhea" id="RHEA-COMP:10623"/>
        <dbReference type="ChEBI" id="CHEBI:15377"/>
        <dbReference type="ChEBI" id="CHEBI:15378"/>
        <dbReference type="ChEBI" id="CHEBI:15379"/>
        <dbReference type="ChEBI" id="CHEBI:16480"/>
        <dbReference type="ChEBI" id="CHEBI:32682"/>
        <dbReference type="ChEBI" id="CHEBI:57618"/>
        <dbReference type="ChEBI" id="CHEBI:57743"/>
        <dbReference type="ChEBI" id="CHEBI:58210"/>
        <dbReference type="EC" id="1.14.14.47"/>
    </reaction>
</comment>
<accession>A0ABV3Q084</accession>